<accession>A0A7X0HMH6</accession>
<keyword evidence="3" id="KW-1185">Reference proteome</keyword>
<feature type="domain" description="Putative amidase" evidence="1">
    <location>
        <begin position="138"/>
        <end position="290"/>
    </location>
</feature>
<protein>
    <recommendedName>
        <fullName evidence="1">Putative amidase domain-containing protein</fullName>
    </recommendedName>
</protein>
<dbReference type="EMBL" id="JACHGK010000001">
    <property type="protein sequence ID" value="MBB6443424.1"/>
    <property type="molecule type" value="Genomic_DNA"/>
</dbReference>
<organism evidence="2 3">
    <name type="scientific">Bacillus benzoevorans</name>
    <dbReference type="NCBI Taxonomy" id="1456"/>
    <lineage>
        <taxon>Bacteria</taxon>
        <taxon>Bacillati</taxon>
        <taxon>Bacillota</taxon>
        <taxon>Bacilli</taxon>
        <taxon>Bacillales</taxon>
        <taxon>Bacillaceae</taxon>
        <taxon>Bacillus</taxon>
    </lineage>
</organism>
<reference evidence="2 3" key="1">
    <citation type="submission" date="2020-08" db="EMBL/GenBank/DDBJ databases">
        <title>Genomic Encyclopedia of Type Strains, Phase IV (KMG-IV): sequencing the most valuable type-strain genomes for metagenomic binning, comparative biology and taxonomic classification.</title>
        <authorList>
            <person name="Goeker M."/>
        </authorList>
    </citation>
    <scope>NUCLEOTIDE SEQUENCE [LARGE SCALE GENOMIC DNA]</scope>
    <source>
        <strain evidence="2 3">DSM 5391</strain>
    </source>
</reference>
<dbReference type="Pfam" id="PF12671">
    <property type="entry name" value="Amidase_6"/>
    <property type="match status" value="1"/>
</dbReference>
<dbReference type="Proteomes" id="UP000531594">
    <property type="component" value="Unassembled WGS sequence"/>
</dbReference>
<evidence type="ECO:0000259" key="1">
    <source>
        <dbReference type="Pfam" id="PF12671"/>
    </source>
</evidence>
<dbReference type="AlphaFoldDB" id="A0A7X0HMH6"/>
<dbReference type="PANTHER" id="PTHR40032:SF1">
    <property type="entry name" value="EXPORTED PROTEIN"/>
    <property type="match status" value="1"/>
</dbReference>
<evidence type="ECO:0000313" key="2">
    <source>
        <dbReference type="EMBL" id="MBB6443424.1"/>
    </source>
</evidence>
<proteinExistence type="predicted"/>
<name>A0A7X0HMH6_9BACI</name>
<dbReference type="InterPro" id="IPR024301">
    <property type="entry name" value="Amidase_6"/>
</dbReference>
<dbReference type="PANTHER" id="PTHR40032">
    <property type="entry name" value="EXPORTED PROTEIN-RELATED"/>
    <property type="match status" value="1"/>
</dbReference>
<dbReference type="RefSeq" id="WP_184521309.1">
    <property type="nucleotide sequence ID" value="NZ_JACHGK010000001.1"/>
</dbReference>
<sequence length="298" mass="34668">MRRQLQDFLSKRAQACVTYVRDSQTCDKMAKKKELLHNRKAEIMKVKARGIIDRVEKSGTDVEMVHYQAHIQYLIDQKGYIYLEEEVELREAEFYKGVLIYDKEKSPNYIAASAKEFRDTGEFERQGKAGKGKWGFFRYNRLRAVQYAERWWNDYNPAYTKFDVDCTNFISQCLHAGGAPMAGSPNRSSGWWMENNNWSYSWSVANALRWYLPGAKRGLRAVEVDSPEQLLLGDVICYDFEGDGRINHSTMVTAKDANGMPLVNAHTSNSRMRYWDYEDSTAYTANIKYKFFTITDDE</sequence>
<gene>
    <name evidence="2" type="ORF">HNR53_000012</name>
</gene>
<comment type="caution">
    <text evidence="2">The sequence shown here is derived from an EMBL/GenBank/DDBJ whole genome shotgun (WGS) entry which is preliminary data.</text>
</comment>
<evidence type="ECO:0000313" key="3">
    <source>
        <dbReference type="Proteomes" id="UP000531594"/>
    </source>
</evidence>